<evidence type="ECO:0000313" key="2">
    <source>
        <dbReference type="Proteomes" id="UP000076532"/>
    </source>
</evidence>
<accession>A0A165Z6Q9</accession>
<dbReference type="AlphaFoldDB" id="A0A165Z6Q9"/>
<organism evidence="1 2">
    <name type="scientific">Athelia psychrophila</name>
    <dbReference type="NCBI Taxonomy" id="1759441"/>
    <lineage>
        <taxon>Eukaryota</taxon>
        <taxon>Fungi</taxon>
        <taxon>Dikarya</taxon>
        <taxon>Basidiomycota</taxon>
        <taxon>Agaricomycotina</taxon>
        <taxon>Agaricomycetes</taxon>
        <taxon>Agaricomycetidae</taxon>
        <taxon>Atheliales</taxon>
        <taxon>Atheliaceae</taxon>
        <taxon>Athelia</taxon>
    </lineage>
</organism>
<reference evidence="1 2" key="1">
    <citation type="journal article" date="2016" name="Mol. Biol. Evol.">
        <title>Comparative Genomics of Early-Diverging Mushroom-Forming Fungi Provides Insights into the Origins of Lignocellulose Decay Capabilities.</title>
        <authorList>
            <person name="Nagy L.G."/>
            <person name="Riley R."/>
            <person name="Tritt A."/>
            <person name="Adam C."/>
            <person name="Daum C."/>
            <person name="Floudas D."/>
            <person name="Sun H."/>
            <person name="Yadav J.S."/>
            <person name="Pangilinan J."/>
            <person name="Larsson K.H."/>
            <person name="Matsuura K."/>
            <person name="Barry K."/>
            <person name="Labutti K."/>
            <person name="Kuo R."/>
            <person name="Ohm R.A."/>
            <person name="Bhattacharya S.S."/>
            <person name="Shirouzu T."/>
            <person name="Yoshinaga Y."/>
            <person name="Martin F.M."/>
            <person name="Grigoriev I.V."/>
            <person name="Hibbett D.S."/>
        </authorList>
    </citation>
    <scope>NUCLEOTIDE SEQUENCE [LARGE SCALE GENOMIC DNA]</scope>
    <source>
        <strain evidence="1 2">CBS 109695</strain>
    </source>
</reference>
<keyword evidence="2" id="KW-1185">Reference proteome</keyword>
<protein>
    <submittedName>
        <fullName evidence="1">Uncharacterized protein</fullName>
    </submittedName>
</protein>
<name>A0A165Z6Q9_9AGAM</name>
<gene>
    <name evidence="1" type="ORF">FIBSPDRAFT_899876</name>
</gene>
<sequence length="207" mass="21668">MCVEGASSAVDQGPSKRSCRGATVWRCHTESTRPLTYVHTRPDNLCSPRALSRARRKGVWKVCLKLKCGPNGCNGPGESRRTSAVKQVVLLNILVGDAEGLVGVAEEGVTARLDRVVPGDQAPAASRLRRVPLVAVETVECGVQAMAAPQAGAGAVGVDVLHHAVAGAVVPAVATKRVGTHDALTCVPARLPLRRKQEVDVLGLPIL</sequence>
<proteinExistence type="predicted"/>
<dbReference type="EMBL" id="KV417683">
    <property type="protein sequence ID" value="KZP10277.1"/>
    <property type="molecule type" value="Genomic_DNA"/>
</dbReference>
<dbReference type="Proteomes" id="UP000076532">
    <property type="component" value="Unassembled WGS sequence"/>
</dbReference>
<evidence type="ECO:0000313" key="1">
    <source>
        <dbReference type="EMBL" id="KZP10277.1"/>
    </source>
</evidence>